<dbReference type="PANTHER" id="PTHR48081:SF8">
    <property type="entry name" value="ALPHA_BETA HYDROLASE FOLD-3 DOMAIN-CONTAINING PROTEIN-RELATED"/>
    <property type="match status" value="1"/>
</dbReference>
<proteinExistence type="predicted"/>
<evidence type="ECO:0000313" key="4">
    <source>
        <dbReference type="Proteomes" id="UP001241758"/>
    </source>
</evidence>
<dbReference type="Gene3D" id="3.40.50.1820">
    <property type="entry name" value="alpha/beta hydrolase"/>
    <property type="match status" value="1"/>
</dbReference>
<feature type="domain" description="Alpha/beta hydrolase fold-3" evidence="2">
    <location>
        <begin position="69"/>
        <end position="264"/>
    </location>
</feature>
<name>A0ABT6WV91_9ACTN</name>
<evidence type="ECO:0000256" key="1">
    <source>
        <dbReference type="ARBA" id="ARBA00022801"/>
    </source>
</evidence>
<gene>
    <name evidence="3" type="ORF">QLQ12_34105</name>
</gene>
<dbReference type="Pfam" id="PF07859">
    <property type="entry name" value="Abhydrolase_3"/>
    <property type="match status" value="1"/>
</dbReference>
<dbReference type="RefSeq" id="WP_282764868.1">
    <property type="nucleotide sequence ID" value="NZ_JASCTH010000027.1"/>
</dbReference>
<dbReference type="Proteomes" id="UP001241758">
    <property type="component" value="Unassembled WGS sequence"/>
</dbReference>
<evidence type="ECO:0000259" key="2">
    <source>
        <dbReference type="Pfam" id="PF07859"/>
    </source>
</evidence>
<keyword evidence="1 3" id="KW-0378">Hydrolase</keyword>
<organism evidence="3 4">
    <name type="scientific">Actinoplanes sandaracinus</name>
    <dbReference type="NCBI Taxonomy" id="3045177"/>
    <lineage>
        <taxon>Bacteria</taxon>
        <taxon>Bacillati</taxon>
        <taxon>Actinomycetota</taxon>
        <taxon>Actinomycetes</taxon>
        <taxon>Micromonosporales</taxon>
        <taxon>Micromonosporaceae</taxon>
        <taxon>Actinoplanes</taxon>
    </lineage>
</organism>
<evidence type="ECO:0000313" key="3">
    <source>
        <dbReference type="EMBL" id="MDI6103659.1"/>
    </source>
</evidence>
<dbReference type="EMBL" id="JASCTH010000027">
    <property type="protein sequence ID" value="MDI6103659.1"/>
    <property type="molecule type" value="Genomic_DNA"/>
</dbReference>
<dbReference type="PANTHER" id="PTHR48081">
    <property type="entry name" value="AB HYDROLASE SUPERFAMILY PROTEIN C4A8.06C"/>
    <property type="match status" value="1"/>
</dbReference>
<accession>A0ABT6WV91</accession>
<protein>
    <submittedName>
        <fullName evidence="3">Alpha/beta hydrolase</fullName>
    </submittedName>
</protein>
<dbReference type="InterPro" id="IPR050300">
    <property type="entry name" value="GDXG_lipolytic_enzyme"/>
</dbReference>
<dbReference type="InterPro" id="IPR013094">
    <property type="entry name" value="AB_hydrolase_3"/>
</dbReference>
<comment type="caution">
    <text evidence="3">The sequence shown here is derived from an EMBL/GenBank/DDBJ whole genome shotgun (WGS) entry which is preliminary data.</text>
</comment>
<dbReference type="GO" id="GO:0016787">
    <property type="term" value="F:hydrolase activity"/>
    <property type="evidence" value="ECO:0007669"/>
    <property type="project" value="UniProtKB-KW"/>
</dbReference>
<dbReference type="SUPFAM" id="SSF53474">
    <property type="entry name" value="alpha/beta-Hydrolases"/>
    <property type="match status" value="1"/>
</dbReference>
<reference evidence="3 4" key="1">
    <citation type="submission" date="2023-05" db="EMBL/GenBank/DDBJ databases">
        <title>Actinoplanes sp. NEAU-A12 genome sequencing.</title>
        <authorList>
            <person name="Wang Z.-S."/>
        </authorList>
    </citation>
    <scope>NUCLEOTIDE SEQUENCE [LARGE SCALE GENOMIC DNA]</scope>
    <source>
        <strain evidence="3 4">NEAU-A12</strain>
    </source>
</reference>
<sequence length="291" mass="31111">MNVVAAFTRLVYRRRFTTAEAGLRSLARPKGPSAPPSSITRKYTVGTSRDHGFDLHRVSAGRPDTGVTVIYLHGGAYTSEIVRQHWALIAYLAGRTGHEVVVPVYGLAPAHNGLQAREFVTRVIAAEVARGRRCYLAGDSAGGGLALLAAQAVGAAAGGVVGVTAIAPWLDLSISNPEVDAVEPHDPWLQRPGLRPLAAAWAGDVPLRDPRLSPIFGDLSVLPPLQILVGTRDITLPDCRLLRDRLPSSVPLTYHEEEGAVHVYPLLPVPEARAGRRAIVDHIQATTRSAP</sequence>
<dbReference type="InterPro" id="IPR029058">
    <property type="entry name" value="AB_hydrolase_fold"/>
</dbReference>
<keyword evidence="4" id="KW-1185">Reference proteome</keyword>